<dbReference type="AlphaFoldDB" id="Q5ATL6"/>
<dbReference type="VEuPathDB" id="FungiDB:AN8364"/>
<proteinExistence type="predicted"/>
<dbReference type="InterPro" id="IPR056884">
    <property type="entry name" value="NPHP3-like_N"/>
</dbReference>
<dbReference type="OMA" id="WISTIDF"/>
<dbReference type="OrthoDB" id="1577640at2759"/>
<dbReference type="GeneID" id="2868680"/>
<dbReference type="Proteomes" id="UP000000560">
    <property type="component" value="Chromosome V"/>
</dbReference>
<dbReference type="RefSeq" id="XP_681633.1">
    <property type="nucleotide sequence ID" value="XM_676541.1"/>
</dbReference>
<dbReference type="KEGG" id="ani:ANIA_08364"/>
<sequence>MIHYDAIGSGNTIMKNPFWRDELASKTDILCFDTGAAGLKDQFPCLVKRGISDHADSHSTDEWRGLEAEIEICEVLDWHTNDDYSVQQNDNLEPREPGTGGWFLQTLEFEDWVESPGKLLFYPSIAGAGKTTIASIVVDYPQEEYENDPNCSVAYIYFNHMRLEKQTIRHLLATLLRQLSENATHLHSLIRYLYQKHRKERKRPSVNALVQGLDESAGLQSRQFIVVDALDE</sequence>
<evidence type="ECO:0000259" key="2">
    <source>
        <dbReference type="Pfam" id="PF24883"/>
    </source>
</evidence>
<reference evidence="4" key="1">
    <citation type="journal article" date="2005" name="Nature">
        <title>Sequencing of Aspergillus nidulans and comparative analysis with A. fumigatus and A. oryzae.</title>
        <authorList>
            <person name="Galagan J.E."/>
            <person name="Calvo S.E."/>
            <person name="Cuomo C."/>
            <person name="Ma L.J."/>
            <person name="Wortman J.R."/>
            <person name="Batzoglou S."/>
            <person name="Lee S.I."/>
            <person name="Basturkmen M."/>
            <person name="Spevak C.C."/>
            <person name="Clutterbuck J."/>
            <person name="Kapitonov V."/>
            <person name="Jurka J."/>
            <person name="Scazzocchio C."/>
            <person name="Farman M."/>
            <person name="Butler J."/>
            <person name="Purcell S."/>
            <person name="Harris S."/>
            <person name="Braus G.H."/>
            <person name="Draht O."/>
            <person name="Busch S."/>
            <person name="D'Enfert C."/>
            <person name="Bouchier C."/>
            <person name="Goldman G.H."/>
            <person name="Bell-Pedersen D."/>
            <person name="Griffiths-Jones S."/>
            <person name="Doonan J.H."/>
            <person name="Yu J."/>
            <person name="Vienken K."/>
            <person name="Pain A."/>
            <person name="Freitag M."/>
            <person name="Selker E.U."/>
            <person name="Archer D.B."/>
            <person name="Penalva M.A."/>
            <person name="Oakley B.R."/>
            <person name="Momany M."/>
            <person name="Tanaka T."/>
            <person name="Kumagai T."/>
            <person name="Asai K."/>
            <person name="Machida M."/>
            <person name="Nierman W.C."/>
            <person name="Denning D.W."/>
            <person name="Caddick M."/>
            <person name="Hynes M."/>
            <person name="Paoletti M."/>
            <person name="Fischer R."/>
            <person name="Miller B."/>
            <person name="Dyer P."/>
            <person name="Sachs M.S."/>
            <person name="Osmani S.A."/>
            <person name="Birren B.W."/>
        </authorList>
    </citation>
    <scope>NUCLEOTIDE SEQUENCE [LARGE SCALE GENOMIC DNA]</scope>
    <source>
        <strain evidence="4">FGSC A4 / ATCC 38163 / CBS 112.46 / NRRL 194 / M139</strain>
    </source>
</reference>
<dbReference type="HOGENOM" id="CLU_990460_0_0_1"/>
<dbReference type="PANTHER" id="PTHR10039:SF15">
    <property type="entry name" value="NACHT DOMAIN-CONTAINING PROTEIN"/>
    <property type="match status" value="1"/>
</dbReference>
<dbReference type="InterPro" id="IPR027417">
    <property type="entry name" value="P-loop_NTPase"/>
</dbReference>
<protein>
    <recommendedName>
        <fullName evidence="2">Nephrocystin 3-like N-terminal domain-containing protein</fullName>
    </recommendedName>
</protein>
<keyword evidence="4" id="KW-1185">Reference proteome</keyword>
<dbReference type="Gene3D" id="3.40.50.1580">
    <property type="entry name" value="Nucleoside phosphorylase domain"/>
    <property type="match status" value="1"/>
</dbReference>
<dbReference type="Pfam" id="PF24883">
    <property type="entry name" value="NPHP3_N"/>
    <property type="match status" value="1"/>
</dbReference>
<dbReference type="eggNOG" id="KOG4177">
    <property type="taxonomic scope" value="Eukaryota"/>
</dbReference>
<dbReference type="GO" id="GO:0009116">
    <property type="term" value="P:nucleoside metabolic process"/>
    <property type="evidence" value="ECO:0007669"/>
    <property type="project" value="InterPro"/>
</dbReference>
<dbReference type="EMBL" id="BN001305">
    <property type="protein sequence ID" value="CBF80389.1"/>
    <property type="molecule type" value="Genomic_DNA"/>
</dbReference>
<organism evidence="3 4">
    <name type="scientific">Emericella nidulans (strain FGSC A4 / ATCC 38163 / CBS 112.46 / NRRL 194 / M139)</name>
    <name type="common">Aspergillus nidulans</name>
    <dbReference type="NCBI Taxonomy" id="227321"/>
    <lineage>
        <taxon>Eukaryota</taxon>
        <taxon>Fungi</taxon>
        <taxon>Dikarya</taxon>
        <taxon>Ascomycota</taxon>
        <taxon>Pezizomycotina</taxon>
        <taxon>Eurotiomycetes</taxon>
        <taxon>Eurotiomycetidae</taxon>
        <taxon>Eurotiales</taxon>
        <taxon>Aspergillaceae</taxon>
        <taxon>Aspergillus</taxon>
        <taxon>Aspergillus subgen. Nidulantes</taxon>
    </lineage>
</organism>
<dbReference type="GO" id="GO:0003824">
    <property type="term" value="F:catalytic activity"/>
    <property type="evidence" value="ECO:0007669"/>
    <property type="project" value="InterPro"/>
</dbReference>
<dbReference type="InParanoid" id="Q5ATL6"/>
<name>Q5ATL6_EMENI</name>
<evidence type="ECO:0000256" key="1">
    <source>
        <dbReference type="ARBA" id="ARBA00022737"/>
    </source>
</evidence>
<feature type="domain" description="Nephrocystin 3-like N-terminal" evidence="2">
    <location>
        <begin position="98"/>
        <end position="232"/>
    </location>
</feature>
<dbReference type="SUPFAM" id="SSF53167">
    <property type="entry name" value="Purine and uridine phosphorylases"/>
    <property type="match status" value="1"/>
</dbReference>
<accession>C8VE58</accession>
<gene>
    <name evidence="3" type="ORF">ANIA_08364</name>
</gene>
<evidence type="ECO:0000313" key="4">
    <source>
        <dbReference type="Proteomes" id="UP000000560"/>
    </source>
</evidence>
<evidence type="ECO:0000313" key="3">
    <source>
        <dbReference type="EMBL" id="CBF80389.1"/>
    </source>
</evidence>
<reference evidence="4" key="2">
    <citation type="journal article" date="2009" name="Fungal Genet. Biol.">
        <title>The 2008 update of the Aspergillus nidulans genome annotation: a community effort.</title>
        <authorList>
            <person name="Wortman J.R."/>
            <person name="Gilsenan J.M."/>
            <person name="Joardar V."/>
            <person name="Deegan J."/>
            <person name="Clutterbuck J."/>
            <person name="Andersen M.R."/>
            <person name="Archer D."/>
            <person name="Bencina M."/>
            <person name="Braus G."/>
            <person name="Coutinho P."/>
            <person name="von Dohren H."/>
            <person name="Doonan J."/>
            <person name="Driessen A.J."/>
            <person name="Durek P."/>
            <person name="Espeso E."/>
            <person name="Fekete E."/>
            <person name="Flipphi M."/>
            <person name="Estrada C.G."/>
            <person name="Geysens S."/>
            <person name="Goldman G."/>
            <person name="de Groot P.W."/>
            <person name="Hansen K."/>
            <person name="Harris S.D."/>
            <person name="Heinekamp T."/>
            <person name="Helmstaedt K."/>
            <person name="Henrissat B."/>
            <person name="Hofmann G."/>
            <person name="Homan T."/>
            <person name="Horio T."/>
            <person name="Horiuchi H."/>
            <person name="James S."/>
            <person name="Jones M."/>
            <person name="Karaffa L."/>
            <person name="Karanyi Z."/>
            <person name="Kato M."/>
            <person name="Keller N."/>
            <person name="Kelly D.E."/>
            <person name="Kiel J.A."/>
            <person name="Kim J.M."/>
            <person name="van der Klei I.J."/>
            <person name="Klis F.M."/>
            <person name="Kovalchuk A."/>
            <person name="Krasevec N."/>
            <person name="Kubicek C.P."/>
            <person name="Liu B."/>
            <person name="Maccabe A."/>
            <person name="Meyer V."/>
            <person name="Mirabito P."/>
            <person name="Miskei M."/>
            <person name="Mos M."/>
            <person name="Mullins J."/>
            <person name="Nelson D.R."/>
            <person name="Nielsen J."/>
            <person name="Oakley B.R."/>
            <person name="Osmani S.A."/>
            <person name="Pakula T."/>
            <person name="Paszewski A."/>
            <person name="Paulsen I."/>
            <person name="Pilsyk S."/>
            <person name="Pocsi I."/>
            <person name="Punt P.J."/>
            <person name="Ram A.F."/>
            <person name="Ren Q."/>
            <person name="Robellet X."/>
            <person name="Robson G."/>
            <person name="Seiboth B."/>
            <person name="van Solingen P."/>
            <person name="Specht T."/>
            <person name="Sun J."/>
            <person name="Taheri-Talesh N."/>
            <person name="Takeshita N."/>
            <person name="Ussery D."/>
            <person name="vanKuyk P.A."/>
            <person name="Visser H."/>
            <person name="van de Vondervoort P.J."/>
            <person name="de Vries R.P."/>
            <person name="Walton J."/>
            <person name="Xiang X."/>
            <person name="Xiong Y."/>
            <person name="Zeng A.P."/>
            <person name="Brandt B.W."/>
            <person name="Cornell M.J."/>
            <person name="van den Hondel C.A."/>
            <person name="Visser J."/>
            <person name="Oliver S.G."/>
            <person name="Turner G."/>
        </authorList>
    </citation>
    <scope>GENOME REANNOTATION</scope>
    <source>
        <strain evidence="4">FGSC A4 / ATCC 38163 / CBS 112.46 / NRRL 194 / M139</strain>
    </source>
</reference>
<accession>Q5ATL6</accession>
<dbReference type="Gene3D" id="3.40.50.300">
    <property type="entry name" value="P-loop containing nucleotide triphosphate hydrolases"/>
    <property type="match status" value="1"/>
</dbReference>
<dbReference type="PANTHER" id="PTHR10039">
    <property type="entry name" value="AMELOGENIN"/>
    <property type="match status" value="1"/>
</dbReference>
<keyword evidence="1" id="KW-0677">Repeat</keyword>
<dbReference type="InterPro" id="IPR035994">
    <property type="entry name" value="Nucleoside_phosphorylase_sf"/>
</dbReference>